<feature type="transmembrane region" description="Helical" evidence="1">
    <location>
        <begin position="41"/>
        <end position="69"/>
    </location>
</feature>
<feature type="domain" description="DUF4190" evidence="2">
    <location>
        <begin position="39"/>
        <end position="98"/>
    </location>
</feature>
<evidence type="ECO:0000259" key="2">
    <source>
        <dbReference type="Pfam" id="PF13828"/>
    </source>
</evidence>
<proteinExistence type="predicted"/>
<organism evidence="3 4">
    <name type="scientific">Arthrobacter silviterrae</name>
    <dbReference type="NCBI Taxonomy" id="2026658"/>
    <lineage>
        <taxon>Bacteria</taxon>
        <taxon>Bacillati</taxon>
        <taxon>Actinomycetota</taxon>
        <taxon>Actinomycetes</taxon>
        <taxon>Micrococcales</taxon>
        <taxon>Micrococcaceae</taxon>
        <taxon>Arthrobacter</taxon>
    </lineage>
</organism>
<gene>
    <name evidence="3" type="ORF">G6N77_18955</name>
</gene>
<keyword evidence="1" id="KW-0472">Membrane</keyword>
<comment type="caution">
    <text evidence="3">The sequence shown here is derived from an EMBL/GenBank/DDBJ whole genome shotgun (WGS) entry which is preliminary data.</text>
</comment>
<dbReference type="Proteomes" id="UP000479226">
    <property type="component" value="Unassembled WGS sequence"/>
</dbReference>
<feature type="transmembrane region" description="Helical" evidence="1">
    <location>
        <begin position="81"/>
        <end position="103"/>
    </location>
</feature>
<protein>
    <submittedName>
        <fullName evidence="3">DUF4190 domain-containing protein</fullName>
    </submittedName>
</protein>
<dbReference type="Pfam" id="PF13828">
    <property type="entry name" value="DUF4190"/>
    <property type="match status" value="1"/>
</dbReference>
<dbReference type="InterPro" id="IPR025241">
    <property type="entry name" value="DUF4190"/>
</dbReference>
<keyword evidence="1" id="KW-0812">Transmembrane</keyword>
<dbReference type="EMBL" id="JAAKZI010000057">
    <property type="protein sequence ID" value="NGN85523.1"/>
    <property type="molecule type" value="Genomic_DNA"/>
</dbReference>
<evidence type="ECO:0000256" key="1">
    <source>
        <dbReference type="SAM" id="Phobius"/>
    </source>
</evidence>
<name>A0ABX0DFY2_9MICC</name>
<dbReference type="RefSeq" id="WP_165183729.1">
    <property type="nucleotide sequence ID" value="NZ_JAAKZI010000057.1"/>
</dbReference>
<sequence length="106" mass="11237">MSEQPPSNTPGEEYFAPGTYLPLPHRAPGTPPGTAWNKMAIWGFAAACISLFIFGFLGLLGIFFSLRGLREIRASGARGRGLAIAGAIVGAASFIFYLTTLFARNG</sequence>
<evidence type="ECO:0000313" key="4">
    <source>
        <dbReference type="Proteomes" id="UP000479226"/>
    </source>
</evidence>
<keyword evidence="4" id="KW-1185">Reference proteome</keyword>
<keyword evidence="1" id="KW-1133">Transmembrane helix</keyword>
<reference evidence="3 4" key="1">
    <citation type="submission" date="2020-02" db="EMBL/GenBank/DDBJ databases">
        <title>Genome sequence of the type strain DSM 27180 of Arthrobacter silviterrae.</title>
        <authorList>
            <person name="Gao J."/>
            <person name="Sun J."/>
        </authorList>
    </citation>
    <scope>NUCLEOTIDE SEQUENCE [LARGE SCALE GENOMIC DNA]</scope>
    <source>
        <strain evidence="3 4">DSM 27180</strain>
    </source>
</reference>
<evidence type="ECO:0000313" key="3">
    <source>
        <dbReference type="EMBL" id="NGN85523.1"/>
    </source>
</evidence>
<accession>A0ABX0DFY2</accession>